<dbReference type="AlphaFoldDB" id="A0A2A9CUN0"/>
<keyword evidence="1" id="KW-0472">Membrane</keyword>
<keyword evidence="3" id="KW-1185">Reference proteome</keyword>
<dbReference type="Proteomes" id="UP000226079">
    <property type="component" value="Unassembled WGS sequence"/>
</dbReference>
<gene>
    <name evidence="2" type="ORF">ATK74_2724</name>
</gene>
<comment type="caution">
    <text evidence="2">The sequence shown here is derived from an EMBL/GenBank/DDBJ whole genome shotgun (WGS) entry which is preliminary data.</text>
</comment>
<evidence type="ECO:0000313" key="3">
    <source>
        <dbReference type="Proteomes" id="UP000226079"/>
    </source>
</evidence>
<organism evidence="2 3">
    <name type="scientific">Propionicimonas paludicola</name>
    <dbReference type="NCBI Taxonomy" id="185243"/>
    <lineage>
        <taxon>Bacteria</taxon>
        <taxon>Bacillati</taxon>
        <taxon>Actinomycetota</taxon>
        <taxon>Actinomycetes</taxon>
        <taxon>Propionibacteriales</taxon>
        <taxon>Nocardioidaceae</taxon>
        <taxon>Propionicimonas</taxon>
    </lineage>
</organism>
<evidence type="ECO:0000313" key="2">
    <source>
        <dbReference type="EMBL" id="PFG18143.1"/>
    </source>
</evidence>
<keyword evidence="1" id="KW-1133">Transmembrane helix</keyword>
<feature type="transmembrane region" description="Helical" evidence="1">
    <location>
        <begin position="41"/>
        <end position="61"/>
    </location>
</feature>
<dbReference type="RefSeq" id="WP_143483679.1">
    <property type="nucleotide sequence ID" value="NZ_PDJC01000001.1"/>
</dbReference>
<sequence>MTDPMDELRRNLQDTADAFRPALDPADLAATSRRRRRTSGVVSGVAAAAVLACAVFVVPGWTHSAAVIATPASTPPRPYTFEPMNDWKLFVSKEYPITFGIPKDWSISGLIGRTAGCSMSGCELTLLPPKGSSMTPVVLARNGFEATDSVADSSHRSPRVLVDVPELTGWGDPKDAVARPISVARSEAGEHGEDFFLAVRAADGSVGPAAIAVGPTNPLSTHREALFTFGTALDNLGGSTTDDEERRTVMMILASARLNLDYDPTTPVGGVLAQFDSMSTPVLGAVAPDESWRTLTVAEAGVRLRYPDGWKLSHDAESQSWAITAPSGYQVKVGLAMDGNEYFAHKTDSELLGRLTQVSAKAAMELGFNETTAAAAGPVEVRWVNGGQFAASAYLALSKGDREQSLLHFGNHRGVQVLGVGTADNPTPAELDQLVAILASVQTVG</sequence>
<dbReference type="EMBL" id="PDJC01000001">
    <property type="protein sequence ID" value="PFG18143.1"/>
    <property type="molecule type" value="Genomic_DNA"/>
</dbReference>
<proteinExistence type="predicted"/>
<protein>
    <submittedName>
        <fullName evidence="2">Uncharacterized protein</fullName>
    </submittedName>
</protein>
<name>A0A2A9CUN0_9ACTN</name>
<reference evidence="2 3" key="1">
    <citation type="submission" date="2017-10" db="EMBL/GenBank/DDBJ databases">
        <title>Sequencing the genomes of 1000 actinobacteria strains.</title>
        <authorList>
            <person name="Klenk H.-P."/>
        </authorList>
    </citation>
    <scope>NUCLEOTIDE SEQUENCE [LARGE SCALE GENOMIC DNA]</scope>
    <source>
        <strain evidence="2 3">DSM 15597</strain>
    </source>
</reference>
<evidence type="ECO:0000256" key="1">
    <source>
        <dbReference type="SAM" id="Phobius"/>
    </source>
</evidence>
<keyword evidence="1" id="KW-0812">Transmembrane</keyword>
<accession>A0A2A9CUN0</accession>